<proteinExistence type="predicted"/>
<keyword evidence="1" id="KW-0812">Transmembrane</keyword>
<dbReference type="EMBL" id="JAELYA010000001">
    <property type="protein sequence ID" value="MBO3274072.1"/>
    <property type="molecule type" value="Genomic_DNA"/>
</dbReference>
<evidence type="ECO:0000256" key="1">
    <source>
        <dbReference type="SAM" id="Phobius"/>
    </source>
</evidence>
<feature type="transmembrane region" description="Helical" evidence="1">
    <location>
        <begin position="20"/>
        <end position="44"/>
    </location>
</feature>
<dbReference type="RefSeq" id="WP_208311876.1">
    <property type="nucleotide sequence ID" value="NZ_JAELYA010000001.1"/>
</dbReference>
<accession>A0ABS3TKA9</accession>
<evidence type="ECO:0008006" key="4">
    <source>
        <dbReference type="Google" id="ProtNLM"/>
    </source>
</evidence>
<organism evidence="2 3">
    <name type="scientific">Pseudomonas schmalbachii</name>
    <dbReference type="NCBI Taxonomy" id="2816993"/>
    <lineage>
        <taxon>Bacteria</taxon>
        <taxon>Pseudomonadati</taxon>
        <taxon>Pseudomonadota</taxon>
        <taxon>Gammaproteobacteria</taxon>
        <taxon>Pseudomonadales</taxon>
        <taxon>Pseudomonadaceae</taxon>
        <taxon>Pseudomonas</taxon>
    </lineage>
</organism>
<sequence>MAPAEVIKMHLLGSEDRQSLRSIAILLMGFLVIVGVLIAVAVVVG</sequence>
<name>A0ABS3TKA9_9PSED</name>
<keyword evidence="1" id="KW-0472">Membrane</keyword>
<evidence type="ECO:0000313" key="3">
    <source>
        <dbReference type="Proteomes" id="UP000669060"/>
    </source>
</evidence>
<protein>
    <recommendedName>
        <fullName evidence="4">DUF2970 domain-containing protein</fullName>
    </recommendedName>
</protein>
<comment type="caution">
    <text evidence="2">The sequence shown here is derived from an EMBL/GenBank/DDBJ whole genome shotgun (WGS) entry which is preliminary data.</text>
</comment>
<evidence type="ECO:0000313" key="2">
    <source>
        <dbReference type="EMBL" id="MBO3274072.1"/>
    </source>
</evidence>
<dbReference type="Proteomes" id="UP000669060">
    <property type="component" value="Unassembled WGS sequence"/>
</dbReference>
<keyword evidence="1" id="KW-1133">Transmembrane helix</keyword>
<reference evidence="2 3" key="1">
    <citation type="submission" date="2020-12" db="EMBL/GenBank/DDBJ databases">
        <title>Pseudomonas schmalbachii sp. nov. isolated from millipede gut.</title>
        <authorList>
            <person name="Shelomi M."/>
        </authorList>
    </citation>
    <scope>NUCLEOTIDE SEQUENCE [LARGE SCALE GENOMIC DNA]</scope>
    <source>
        <strain evidence="2 3">Milli4</strain>
    </source>
</reference>
<keyword evidence="3" id="KW-1185">Reference proteome</keyword>
<gene>
    <name evidence="2" type="ORF">JFY56_02390</name>
</gene>